<evidence type="ECO:0008006" key="4">
    <source>
        <dbReference type="Google" id="ProtNLM"/>
    </source>
</evidence>
<keyword evidence="1" id="KW-0732">Signal</keyword>
<evidence type="ECO:0000313" key="2">
    <source>
        <dbReference type="EMBL" id="ADL56377.1"/>
    </source>
</evidence>
<dbReference type="STRING" id="395494.Galf_2375"/>
<dbReference type="KEGG" id="gca:Galf_2375"/>
<feature type="signal peptide" evidence="1">
    <location>
        <begin position="1"/>
        <end position="19"/>
    </location>
</feature>
<dbReference type="HOGENOM" id="CLU_063619_0_2_4"/>
<feature type="chain" id="PRO_5003128170" description="DUF3108 domain-containing protein" evidence="1">
    <location>
        <begin position="20"/>
        <end position="230"/>
    </location>
</feature>
<evidence type="ECO:0000313" key="3">
    <source>
        <dbReference type="Proteomes" id="UP000001235"/>
    </source>
</evidence>
<dbReference type="EMBL" id="CP002159">
    <property type="protein sequence ID" value="ADL56377.1"/>
    <property type="molecule type" value="Genomic_DNA"/>
</dbReference>
<dbReference type="InterPro" id="IPR021457">
    <property type="entry name" value="DUF3108"/>
</dbReference>
<gene>
    <name evidence="2" type="ordered locus">Galf_2375</name>
</gene>
<dbReference type="OrthoDB" id="8559973at2"/>
<sequence length="230" mass="25645" precursor="true">MKLLTIFFAGLLLCAPVYAAPPTGVQASYEVFSGGMKIGQMNELYSRNGDRYTLTSTTTPVGLLAMFKPEKIYFTSSGQVTRQGLRPLSFEDKREGNPARSSQAEFDWNAQQLTLIHQNQRTPLALPEGTQDRLSAMYQFMFLKIESTLDFAMTNGNKLSNYHYVAGAQQKVDTPAGQFDSLYLDSQPKEGESRTEIWLETKNHLPCKMVITDASGDQLIQILSGLKVQP</sequence>
<dbReference type="AlphaFoldDB" id="D9SJI9"/>
<dbReference type="Pfam" id="PF11306">
    <property type="entry name" value="DUF3108"/>
    <property type="match status" value="1"/>
</dbReference>
<dbReference type="eggNOG" id="COG3170">
    <property type="taxonomic scope" value="Bacteria"/>
</dbReference>
<accession>D9SJI9</accession>
<reference evidence="2 3" key="1">
    <citation type="submission" date="2010-08" db="EMBL/GenBank/DDBJ databases">
        <title>Complete sequence of Gallionella capsiferriformans ES-2.</title>
        <authorList>
            <consortium name="US DOE Joint Genome Institute"/>
            <person name="Lucas S."/>
            <person name="Copeland A."/>
            <person name="Lapidus A."/>
            <person name="Cheng J.-F."/>
            <person name="Bruce D."/>
            <person name="Goodwin L."/>
            <person name="Pitluck S."/>
            <person name="Chertkov O."/>
            <person name="Davenport K.W."/>
            <person name="Detter J.C."/>
            <person name="Han C."/>
            <person name="Tapia R."/>
            <person name="Land M."/>
            <person name="Hauser L."/>
            <person name="Chang Y.-J."/>
            <person name="Jeffries C."/>
            <person name="Kyrpides N."/>
            <person name="Ivanova N."/>
            <person name="Mikhailova N."/>
            <person name="Shelobolina E.S."/>
            <person name="Picardal F."/>
            <person name="Roden E."/>
            <person name="Emerson D."/>
            <person name="Woyke T."/>
        </authorList>
    </citation>
    <scope>NUCLEOTIDE SEQUENCE [LARGE SCALE GENOMIC DNA]</scope>
    <source>
        <strain evidence="2 3">ES-2</strain>
    </source>
</reference>
<proteinExistence type="predicted"/>
<evidence type="ECO:0000256" key="1">
    <source>
        <dbReference type="SAM" id="SignalP"/>
    </source>
</evidence>
<protein>
    <recommendedName>
        <fullName evidence="4">DUF3108 domain-containing protein</fullName>
    </recommendedName>
</protein>
<organism evidence="2 3">
    <name type="scientific">Gallionella capsiferriformans (strain ES-2)</name>
    <name type="common">Gallionella ferruginea capsiferriformans (strain ES-2)</name>
    <dbReference type="NCBI Taxonomy" id="395494"/>
    <lineage>
        <taxon>Bacteria</taxon>
        <taxon>Pseudomonadati</taxon>
        <taxon>Pseudomonadota</taxon>
        <taxon>Betaproteobacteria</taxon>
        <taxon>Nitrosomonadales</taxon>
        <taxon>Gallionellaceae</taxon>
        <taxon>Gallionella</taxon>
    </lineage>
</organism>
<name>D9SJI9_GALCS</name>
<keyword evidence="3" id="KW-1185">Reference proteome</keyword>
<dbReference type="Proteomes" id="UP000001235">
    <property type="component" value="Chromosome"/>
</dbReference>
<dbReference type="RefSeq" id="WP_013294300.1">
    <property type="nucleotide sequence ID" value="NC_014394.1"/>
</dbReference>